<dbReference type="EMBL" id="CP043930">
    <property type="protein sequence ID" value="QGQ22426.1"/>
    <property type="molecule type" value="Genomic_DNA"/>
</dbReference>
<feature type="domain" description="CsbD-like" evidence="2">
    <location>
        <begin position="5"/>
        <end position="56"/>
    </location>
</feature>
<proteinExistence type="inferred from homology"/>
<dbReference type="InterPro" id="IPR036629">
    <property type="entry name" value="YjbJ_sf"/>
</dbReference>
<reference evidence="3 4" key="1">
    <citation type="submission" date="2019-09" db="EMBL/GenBank/DDBJ databases">
        <title>Gimesia benthica sp. nov., a novel bacterium isolated from deep-sea water of the Northwest Indian Ocean.</title>
        <authorList>
            <person name="Dai X."/>
        </authorList>
    </citation>
    <scope>NUCLEOTIDE SEQUENCE [LARGE SCALE GENOMIC DNA]</scope>
    <source>
        <strain evidence="3 4">E7</strain>
    </source>
</reference>
<keyword evidence="4" id="KW-1185">Reference proteome</keyword>
<dbReference type="Proteomes" id="UP000427281">
    <property type="component" value="Chromosome"/>
</dbReference>
<dbReference type="InterPro" id="IPR008462">
    <property type="entry name" value="CsbD"/>
</dbReference>
<evidence type="ECO:0000256" key="1">
    <source>
        <dbReference type="ARBA" id="ARBA00009129"/>
    </source>
</evidence>
<dbReference type="Gene3D" id="1.10.1470.10">
    <property type="entry name" value="YjbJ"/>
    <property type="match status" value="1"/>
</dbReference>
<name>A0A6I6A8Q4_9PLAN</name>
<dbReference type="PANTHER" id="PTHR34977:SF1">
    <property type="entry name" value="UPF0337 PROTEIN YJBJ"/>
    <property type="match status" value="1"/>
</dbReference>
<evidence type="ECO:0000313" key="4">
    <source>
        <dbReference type="Proteomes" id="UP000427281"/>
    </source>
</evidence>
<dbReference type="InterPro" id="IPR050423">
    <property type="entry name" value="UPF0337_stress_rsp"/>
</dbReference>
<dbReference type="PIRSF" id="PIRSF039008">
    <property type="entry name" value="YjbJ"/>
    <property type="match status" value="1"/>
</dbReference>
<accession>A0A6I6A8Q4</accession>
<dbReference type="Pfam" id="PF05532">
    <property type="entry name" value="CsbD"/>
    <property type="match status" value="1"/>
</dbReference>
<organism evidence="3 4">
    <name type="scientific">Gimesia benthica</name>
    <dbReference type="NCBI Taxonomy" id="2608982"/>
    <lineage>
        <taxon>Bacteria</taxon>
        <taxon>Pseudomonadati</taxon>
        <taxon>Planctomycetota</taxon>
        <taxon>Planctomycetia</taxon>
        <taxon>Planctomycetales</taxon>
        <taxon>Planctomycetaceae</taxon>
        <taxon>Gimesia</taxon>
    </lineage>
</organism>
<dbReference type="InterPro" id="IPR026042">
    <property type="entry name" value="YjbJ"/>
</dbReference>
<dbReference type="PANTHER" id="PTHR34977">
    <property type="entry name" value="UPF0337 PROTEIN YJBJ"/>
    <property type="match status" value="1"/>
</dbReference>
<gene>
    <name evidence="3" type="ORF">F1728_06945</name>
</gene>
<protein>
    <submittedName>
        <fullName evidence="3">CsbD family protein</fullName>
    </submittedName>
</protein>
<evidence type="ECO:0000313" key="3">
    <source>
        <dbReference type="EMBL" id="QGQ22426.1"/>
    </source>
</evidence>
<sequence length="68" mass="7852">MMKSDIIQGKWKQIKGQAKQKWGELTDDDLDQIDGKRDELVGKIQEHYGIAKDEAEEQVNQFESSCHC</sequence>
<dbReference type="KEGG" id="gim:F1728_06945"/>
<comment type="similarity">
    <text evidence="1">Belongs to the UPF0337 (CsbD) family.</text>
</comment>
<dbReference type="AlphaFoldDB" id="A0A6I6A8Q4"/>
<dbReference type="SUPFAM" id="SSF69047">
    <property type="entry name" value="Hypothetical protein YjbJ"/>
    <property type="match status" value="1"/>
</dbReference>
<evidence type="ECO:0000259" key="2">
    <source>
        <dbReference type="Pfam" id="PF05532"/>
    </source>
</evidence>